<dbReference type="NCBIfam" id="NF000648">
    <property type="entry name" value="PRK00026.1"/>
    <property type="match status" value="1"/>
</dbReference>
<feature type="binding site" evidence="15">
    <location>
        <position position="112"/>
    </location>
    <ligand>
        <name>S-adenosyl-L-methionine</name>
        <dbReference type="ChEBI" id="CHEBI:59789"/>
    </ligand>
</feature>
<feature type="binding site" evidence="15">
    <location>
        <begin position="132"/>
        <end position="137"/>
    </location>
    <ligand>
        <name>S-adenosyl-L-methionine</name>
        <dbReference type="ChEBI" id="CHEBI:59789"/>
    </ligand>
</feature>
<evidence type="ECO:0000256" key="8">
    <source>
        <dbReference type="ARBA" id="ARBA00022603"/>
    </source>
</evidence>
<keyword evidence="11 15" id="KW-0819">tRNA processing</keyword>
<dbReference type="PANTHER" id="PTHR46417">
    <property type="entry name" value="TRNA (GUANINE-N(1)-)-METHYLTRANSFERASE"/>
    <property type="match status" value="1"/>
</dbReference>
<comment type="subunit">
    <text evidence="4 15 16">Homodimer.</text>
</comment>
<evidence type="ECO:0000256" key="12">
    <source>
        <dbReference type="ARBA" id="ARBA00029736"/>
    </source>
</evidence>
<evidence type="ECO:0000256" key="3">
    <source>
        <dbReference type="ARBA" id="ARBA00007630"/>
    </source>
</evidence>
<proteinExistence type="inferred from homology"/>
<evidence type="ECO:0000256" key="15">
    <source>
        <dbReference type="HAMAP-Rule" id="MF_00605"/>
    </source>
</evidence>
<dbReference type="GO" id="GO:0052906">
    <property type="term" value="F:tRNA (guanine(37)-N1)-methyltransferase activity"/>
    <property type="evidence" value="ECO:0007669"/>
    <property type="project" value="UniProtKB-UniRule"/>
</dbReference>
<evidence type="ECO:0000256" key="4">
    <source>
        <dbReference type="ARBA" id="ARBA00011738"/>
    </source>
</evidence>
<name>H0UK33_9BACT</name>
<dbReference type="InterPro" id="IPR023148">
    <property type="entry name" value="tRNA_m1G_MeTrfase_C_sf"/>
</dbReference>
<evidence type="ECO:0000256" key="10">
    <source>
        <dbReference type="ARBA" id="ARBA00022691"/>
    </source>
</evidence>
<evidence type="ECO:0000256" key="1">
    <source>
        <dbReference type="ARBA" id="ARBA00002634"/>
    </source>
</evidence>
<dbReference type="Proteomes" id="UP000003806">
    <property type="component" value="Chromosome"/>
</dbReference>
<dbReference type="Pfam" id="PF01746">
    <property type="entry name" value="tRNA_m1G_MT"/>
    <property type="match status" value="1"/>
</dbReference>
<accession>H0UK33</accession>
<dbReference type="PANTHER" id="PTHR46417:SF1">
    <property type="entry name" value="TRNA (GUANINE-N(1)-)-METHYLTRANSFERASE"/>
    <property type="match status" value="1"/>
</dbReference>
<dbReference type="HAMAP" id="MF_00605">
    <property type="entry name" value="TrmD"/>
    <property type="match status" value="1"/>
</dbReference>
<keyword evidence="19" id="KW-1185">Reference proteome</keyword>
<dbReference type="EMBL" id="CM001376">
    <property type="protein sequence ID" value="EHM13043.1"/>
    <property type="molecule type" value="Genomic_DNA"/>
</dbReference>
<keyword evidence="8 15" id="KW-0489">Methyltransferase</keyword>
<dbReference type="InterPro" id="IPR029028">
    <property type="entry name" value="Alpha/beta_knot_MTases"/>
</dbReference>
<dbReference type="STRING" id="885272.JonanDRAFT_0648"/>
<comment type="subcellular location">
    <subcellularLocation>
        <location evidence="2 15 16">Cytoplasm</location>
    </subcellularLocation>
</comment>
<gene>
    <name evidence="15" type="primary">trmD</name>
    <name evidence="18" type="ORF">JonanDRAFT_0648</name>
</gene>
<evidence type="ECO:0000259" key="17">
    <source>
        <dbReference type="Pfam" id="PF01746"/>
    </source>
</evidence>
<dbReference type="AlphaFoldDB" id="H0UK33"/>
<evidence type="ECO:0000313" key="19">
    <source>
        <dbReference type="Proteomes" id="UP000003806"/>
    </source>
</evidence>
<comment type="catalytic activity">
    <reaction evidence="14 15 16">
        <text>guanosine(37) in tRNA + S-adenosyl-L-methionine = N(1)-methylguanosine(37) in tRNA + S-adenosyl-L-homocysteine + H(+)</text>
        <dbReference type="Rhea" id="RHEA:36899"/>
        <dbReference type="Rhea" id="RHEA-COMP:10145"/>
        <dbReference type="Rhea" id="RHEA-COMP:10147"/>
        <dbReference type="ChEBI" id="CHEBI:15378"/>
        <dbReference type="ChEBI" id="CHEBI:57856"/>
        <dbReference type="ChEBI" id="CHEBI:59789"/>
        <dbReference type="ChEBI" id="CHEBI:73542"/>
        <dbReference type="ChEBI" id="CHEBI:74269"/>
        <dbReference type="EC" id="2.1.1.228"/>
    </reaction>
</comment>
<dbReference type="SUPFAM" id="SSF75217">
    <property type="entry name" value="alpha/beta knot"/>
    <property type="match status" value="1"/>
</dbReference>
<dbReference type="HOGENOM" id="CLU_060087_0_0_0"/>
<comment type="similarity">
    <text evidence="3 15 16">Belongs to the RNA methyltransferase TrmD family.</text>
</comment>
<dbReference type="eggNOG" id="COG0336">
    <property type="taxonomic scope" value="Bacteria"/>
</dbReference>
<dbReference type="GO" id="GO:0002939">
    <property type="term" value="P:tRNA N1-guanine methylation"/>
    <property type="evidence" value="ECO:0007669"/>
    <property type="project" value="TreeGrafter"/>
</dbReference>
<dbReference type="OrthoDB" id="9807416at2"/>
<keyword evidence="9 15" id="KW-0808">Transferase</keyword>
<reference evidence="18 19" key="1">
    <citation type="submission" date="2011-11" db="EMBL/GenBank/DDBJ databases">
        <title>The Noncontiguous Finished genome of Jonquetella anthropi DSM 22815.</title>
        <authorList>
            <consortium name="US DOE Joint Genome Institute (JGI-PGF)"/>
            <person name="Lucas S."/>
            <person name="Copeland A."/>
            <person name="Lapidus A."/>
            <person name="Glavina del Rio T."/>
            <person name="Dalin E."/>
            <person name="Tice H."/>
            <person name="Bruce D."/>
            <person name="Goodwin L."/>
            <person name="Pitluck S."/>
            <person name="Peters L."/>
            <person name="Mikhailova N."/>
            <person name="Held B."/>
            <person name="Kyrpides N."/>
            <person name="Mavromatis K."/>
            <person name="Ivanova N."/>
            <person name="Markowitz V."/>
            <person name="Cheng J.-F."/>
            <person name="Hugenholtz P."/>
            <person name="Woyke T."/>
            <person name="Wu D."/>
            <person name="Gronow S."/>
            <person name="Wellnitz S."/>
            <person name="Brambilla E."/>
            <person name="Klenk H.-P."/>
            <person name="Eisen J.A."/>
        </authorList>
    </citation>
    <scope>NUCLEOTIDE SEQUENCE [LARGE SCALE GENOMIC DNA]</scope>
    <source>
        <strain evidence="18 19">DSM 22815</strain>
    </source>
</reference>
<dbReference type="InterPro" id="IPR002649">
    <property type="entry name" value="tRNA_m1G_MeTrfase_TrmD"/>
</dbReference>
<dbReference type="Gene3D" id="1.10.1270.20">
    <property type="entry name" value="tRNA(m1g37)methyltransferase, domain 2"/>
    <property type="match status" value="1"/>
</dbReference>
<evidence type="ECO:0000256" key="5">
    <source>
        <dbReference type="ARBA" id="ARBA00012807"/>
    </source>
</evidence>
<evidence type="ECO:0000256" key="7">
    <source>
        <dbReference type="ARBA" id="ARBA00022490"/>
    </source>
</evidence>
<sequence>MDVTVLTAFPGLFEGFLRDGLVGSALSRGLIKVEVQDLRQWGVGNYRAIDDYSFGGRGGMTLSAPVLDAGLSAVSRSGEVPYVIYPSPQGVPLTQDLVESLPRDRHVVFVCGHFEGLDERFVQSRVDLEISLGDFVLSGGEIPVMAAIDAMARLVEGAVGKELSVREDSFFDGMLDTCHYTRPASWNGQNVPEVLLSGRDRDIDLWRRRTAVRRTLARRPDLLSRAGLMGYLSDQVHLGLAVDPFDPALAETACQCLAVADAYGLDRVLMSPTRGSLDDLRAALEGAKSVKALPSPDGMVRWIARKGRGAPAVLLAQQENGLPWLEAKRRIAQAEGPVLVLLGAERFDSAASVPLKRIEATDRALPPVALVSAVLDRFFGSR</sequence>
<evidence type="ECO:0000256" key="6">
    <source>
        <dbReference type="ARBA" id="ARBA00014679"/>
    </source>
</evidence>
<keyword evidence="7 15" id="KW-0963">Cytoplasm</keyword>
<evidence type="ECO:0000256" key="16">
    <source>
        <dbReference type="RuleBase" id="RU003464"/>
    </source>
</evidence>
<dbReference type="Gene3D" id="3.40.1280.10">
    <property type="match status" value="1"/>
</dbReference>
<evidence type="ECO:0000256" key="2">
    <source>
        <dbReference type="ARBA" id="ARBA00004496"/>
    </source>
</evidence>
<dbReference type="InterPro" id="IPR029026">
    <property type="entry name" value="tRNA_m1G_MTases_N"/>
</dbReference>
<evidence type="ECO:0000256" key="9">
    <source>
        <dbReference type="ARBA" id="ARBA00022679"/>
    </source>
</evidence>
<keyword evidence="10 15" id="KW-0949">S-adenosyl-L-methionine</keyword>
<dbReference type="EC" id="2.1.1.228" evidence="5 15"/>
<protein>
    <recommendedName>
        <fullName evidence="6 15">tRNA (guanine-N(1)-)-methyltransferase</fullName>
        <ecNumber evidence="5 15">2.1.1.228</ecNumber>
    </recommendedName>
    <alternativeName>
        <fullName evidence="12 15">M1G-methyltransferase</fullName>
    </alternativeName>
    <alternativeName>
        <fullName evidence="13 15">tRNA [GM37] methyltransferase</fullName>
    </alternativeName>
</protein>
<dbReference type="RefSeq" id="WP_008520914.1">
    <property type="nucleotide sequence ID" value="NZ_CM001376.1"/>
</dbReference>
<dbReference type="InterPro" id="IPR016009">
    <property type="entry name" value="tRNA_MeTrfase_TRMD/TRM10"/>
</dbReference>
<evidence type="ECO:0000256" key="11">
    <source>
        <dbReference type="ARBA" id="ARBA00022694"/>
    </source>
</evidence>
<organism evidence="18 19">
    <name type="scientific">Jonquetella anthropi DSM 22815</name>
    <dbReference type="NCBI Taxonomy" id="885272"/>
    <lineage>
        <taxon>Bacteria</taxon>
        <taxon>Thermotogati</taxon>
        <taxon>Synergistota</taxon>
        <taxon>Synergistia</taxon>
        <taxon>Synergistales</taxon>
        <taxon>Dethiosulfovibrionaceae</taxon>
        <taxon>Jonquetella</taxon>
    </lineage>
</organism>
<dbReference type="CDD" id="cd18080">
    <property type="entry name" value="TrmD-like"/>
    <property type="match status" value="1"/>
</dbReference>
<evidence type="ECO:0000256" key="13">
    <source>
        <dbReference type="ARBA" id="ARBA00033392"/>
    </source>
</evidence>
<dbReference type="GO" id="GO:0005829">
    <property type="term" value="C:cytosol"/>
    <property type="evidence" value="ECO:0007669"/>
    <property type="project" value="TreeGrafter"/>
</dbReference>
<evidence type="ECO:0000313" key="18">
    <source>
        <dbReference type="EMBL" id="EHM13043.1"/>
    </source>
</evidence>
<dbReference type="NCBIfam" id="TIGR00088">
    <property type="entry name" value="trmD"/>
    <property type="match status" value="1"/>
</dbReference>
<evidence type="ECO:0000256" key="14">
    <source>
        <dbReference type="ARBA" id="ARBA00047783"/>
    </source>
</evidence>
<feature type="domain" description="tRNA methyltransferase TRMD/TRM10-type" evidence="17">
    <location>
        <begin position="1"/>
        <end position="224"/>
    </location>
</feature>
<comment type="function">
    <text evidence="1 15 16">Specifically methylates guanosine-37 in various tRNAs.</text>
</comment>